<keyword evidence="2" id="KW-0472">Membrane</keyword>
<dbReference type="RefSeq" id="WP_015250624.1">
    <property type="nucleotide sequence ID" value="NC_019892.1"/>
</dbReference>
<feature type="transmembrane region" description="Helical" evidence="2">
    <location>
        <begin position="12"/>
        <end position="37"/>
    </location>
</feature>
<dbReference type="STRING" id="886293.Sinac_7527"/>
<organism evidence="3 4">
    <name type="scientific">Singulisphaera acidiphila (strain ATCC BAA-1392 / DSM 18658 / VKM B-2454 / MOB10)</name>
    <dbReference type="NCBI Taxonomy" id="886293"/>
    <lineage>
        <taxon>Bacteria</taxon>
        <taxon>Pseudomonadati</taxon>
        <taxon>Planctomycetota</taxon>
        <taxon>Planctomycetia</taxon>
        <taxon>Isosphaerales</taxon>
        <taxon>Isosphaeraceae</taxon>
        <taxon>Singulisphaera</taxon>
    </lineage>
</organism>
<keyword evidence="2" id="KW-1133">Transmembrane helix</keyword>
<dbReference type="SUPFAM" id="SSF53300">
    <property type="entry name" value="vWA-like"/>
    <property type="match status" value="1"/>
</dbReference>
<reference evidence="3 4" key="1">
    <citation type="submission" date="2012-02" db="EMBL/GenBank/DDBJ databases">
        <title>Complete sequence of chromosome of Singulisphaera acidiphila DSM 18658.</title>
        <authorList>
            <consortium name="US DOE Joint Genome Institute (JGI-PGF)"/>
            <person name="Lucas S."/>
            <person name="Copeland A."/>
            <person name="Lapidus A."/>
            <person name="Glavina del Rio T."/>
            <person name="Dalin E."/>
            <person name="Tice H."/>
            <person name="Bruce D."/>
            <person name="Goodwin L."/>
            <person name="Pitluck S."/>
            <person name="Peters L."/>
            <person name="Ovchinnikova G."/>
            <person name="Chertkov O."/>
            <person name="Kyrpides N."/>
            <person name="Mavromatis K."/>
            <person name="Ivanova N."/>
            <person name="Brettin T."/>
            <person name="Detter J.C."/>
            <person name="Han C."/>
            <person name="Larimer F."/>
            <person name="Land M."/>
            <person name="Hauser L."/>
            <person name="Markowitz V."/>
            <person name="Cheng J.-F."/>
            <person name="Hugenholtz P."/>
            <person name="Woyke T."/>
            <person name="Wu D."/>
            <person name="Tindall B."/>
            <person name="Pomrenke H."/>
            <person name="Brambilla E."/>
            <person name="Klenk H.-P."/>
            <person name="Eisen J.A."/>
        </authorList>
    </citation>
    <scope>NUCLEOTIDE SEQUENCE [LARGE SCALE GENOMIC DNA]</scope>
    <source>
        <strain evidence="4">ATCC BAA-1392 / DSM 18658 / VKM B-2454 / MOB10</strain>
    </source>
</reference>
<dbReference type="PANTHER" id="PTHR37947">
    <property type="entry name" value="BLL2462 PROTEIN"/>
    <property type="match status" value="1"/>
</dbReference>
<dbReference type="InterPro" id="IPR036465">
    <property type="entry name" value="vWFA_dom_sf"/>
</dbReference>
<dbReference type="EMBL" id="CP003364">
    <property type="protein sequence ID" value="AGA31560.1"/>
    <property type="molecule type" value="Genomic_DNA"/>
</dbReference>
<dbReference type="Proteomes" id="UP000010798">
    <property type="component" value="Chromosome"/>
</dbReference>
<dbReference type="Gene3D" id="3.40.50.410">
    <property type="entry name" value="von Willebrand factor, type A domain"/>
    <property type="match status" value="1"/>
</dbReference>
<dbReference type="eggNOG" id="COG2304">
    <property type="taxonomic scope" value="Bacteria"/>
</dbReference>
<dbReference type="Gene3D" id="3.40.50.880">
    <property type="match status" value="1"/>
</dbReference>
<evidence type="ECO:0008006" key="5">
    <source>
        <dbReference type="Google" id="ProtNLM"/>
    </source>
</evidence>
<feature type="region of interest" description="Disordered" evidence="1">
    <location>
        <begin position="394"/>
        <end position="415"/>
    </location>
</feature>
<gene>
    <name evidence="3" type="ordered locus">Sinac_7527</name>
</gene>
<evidence type="ECO:0000256" key="1">
    <source>
        <dbReference type="SAM" id="MobiDB-lite"/>
    </source>
</evidence>
<evidence type="ECO:0000256" key="2">
    <source>
        <dbReference type="SAM" id="Phobius"/>
    </source>
</evidence>
<proteinExistence type="predicted"/>
<protein>
    <recommendedName>
        <fullName evidence="5">VWFA domain-containing protein</fullName>
    </recommendedName>
</protein>
<dbReference type="HOGENOM" id="CLU_013447_1_0_0"/>
<dbReference type="AlphaFoldDB" id="L0DRC9"/>
<accession>L0DRC9</accession>
<dbReference type="InterPro" id="IPR029062">
    <property type="entry name" value="Class_I_gatase-like"/>
</dbReference>
<evidence type="ECO:0000313" key="4">
    <source>
        <dbReference type="Proteomes" id="UP000010798"/>
    </source>
</evidence>
<keyword evidence="2" id="KW-0812">Transmembrane</keyword>
<sequence>MVLDLFGTRRLLLAGASLGWLWVAAGGAALVLLFVLYREERRLVSRRTGLGLLGLRLTAAAVLVLALFEPIASHSYRETTKGRVIVAVDVSESMATTDPDRPAKDRERLTKTLRMSPGESVEKLSRREIARRLLERKGSPIEQIEAAHQVEAVAFARESAPATLPALAATLKQPGKPDDPATSSTDWQPVLAGALQDGEAPVLGIVLLTDGRQNGPGDSAATVDRLAARGIPVYPILIGATAPPRDAAVATVRAPEGVYKGDVASIEATLKLDGYAGREVVVTLERPGAAPLERRVRAPDETAVSARPVVNFTVPMTESGTVPMTIAIRPLDGDVRPDNDRRTVSVQVSEDKAAVLLVDGEARWEFRYLRNALTRDPQVKVEAVVFHQPEATGVSSHNTYGTTLPPRPEPEAGSARDLTDPLGTFDVIVLGDVDPADLPPGTWARLESYVSERGGTLILSPGPRFWPTLPGHETARKLLPVLDPRPVAIAPGQASPTSLSLPPGAVVLPTLVASADTAAWPMLQFASDPEQSRLLWTGLPRLPWSLAGKPKPGATALALAGDEAAAVIAAQAYGLGKVLWVGTDGTWRWRYRVGDTYHHRFWGQTVRWAASGKLAAGNAFVRFGPTRPRVADGEGVHLQARIAEGILGAGPDLLIAARIFKAGTSANEATGEAVAVVPLRPIPGQPRAYEGHAPTLPLGRYVVRLDVPSLTEALHLDDNGGKKAPQSLLDVVARETSERVELAVDREPATRLAVATGGRVLADFEADALPPLLRSRTRQTVRTEETPLWDHPAALLLFFAIVTSEWIMRKRVGLP</sequence>
<name>L0DRC9_SINAD</name>
<dbReference type="KEGG" id="saci:Sinac_7527"/>
<dbReference type="SUPFAM" id="SSF52317">
    <property type="entry name" value="Class I glutamine amidotransferase-like"/>
    <property type="match status" value="1"/>
</dbReference>
<feature type="transmembrane region" description="Helical" evidence="2">
    <location>
        <begin position="49"/>
        <end position="68"/>
    </location>
</feature>
<dbReference type="PANTHER" id="PTHR37947:SF1">
    <property type="entry name" value="BLL2462 PROTEIN"/>
    <property type="match status" value="1"/>
</dbReference>
<keyword evidence="4" id="KW-1185">Reference proteome</keyword>
<evidence type="ECO:0000313" key="3">
    <source>
        <dbReference type="EMBL" id="AGA31560.1"/>
    </source>
</evidence>